<organism evidence="2 3">
    <name type="scientific">Phytophthora oleae</name>
    <dbReference type="NCBI Taxonomy" id="2107226"/>
    <lineage>
        <taxon>Eukaryota</taxon>
        <taxon>Sar</taxon>
        <taxon>Stramenopiles</taxon>
        <taxon>Oomycota</taxon>
        <taxon>Peronosporomycetes</taxon>
        <taxon>Peronosporales</taxon>
        <taxon>Peronosporaceae</taxon>
        <taxon>Phytophthora</taxon>
    </lineage>
</organism>
<proteinExistence type="predicted"/>
<dbReference type="Proteomes" id="UP001632037">
    <property type="component" value="Unassembled WGS sequence"/>
</dbReference>
<evidence type="ECO:0000256" key="1">
    <source>
        <dbReference type="SAM" id="MobiDB-lite"/>
    </source>
</evidence>
<reference evidence="2 3" key="1">
    <citation type="submission" date="2024-09" db="EMBL/GenBank/DDBJ databases">
        <title>Genome sequencing and assembly of Phytophthora oleae, isolate VK10A, causative agent of rot of olive drupes.</title>
        <authorList>
            <person name="Conti Taguali S."/>
            <person name="Riolo M."/>
            <person name="La Spada F."/>
            <person name="Cacciola S.O."/>
            <person name="Dionisio G."/>
        </authorList>
    </citation>
    <scope>NUCLEOTIDE SEQUENCE [LARGE SCALE GENOMIC DNA]</scope>
    <source>
        <strain evidence="2 3">VK10A</strain>
    </source>
</reference>
<dbReference type="EMBL" id="JBIMZQ010000051">
    <property type="protein sequence ID" value="KAL3658750.1"/>
    <property type="molecule type" value="Genomic_DNA"/>
</dbReference>
<name>A0ABD3F0A1_9STRA</name>
<sequence length="74" mass="8089">MAQSGGKALAWAKRKRSTSNPSTSTDKGKPKGKRGFKPLGTRTLELNQPLKLPLKCKTTKTSIARHPLGWFPVT</sequence>
<protein>
    <submittedName>
        <fullName evidence="2">Uncharacterized protein</fullName>
    </submittedName>
</protein>
<dbReference type="AlphaFoldDB" id="A0ABD3F0A1"/>
<evidence type="ECO:0000313" key="2">
    <source>
        <dbReference type="EMBL" id="KAL3658750.1"/>
    </source>
</evidence>
<accession>A0ABD3F0A1</accession>
<feature type="region of interest" description="Disordered" evidence="1">
    <location>
        <begin position="1"/>
        <end position="44"/>
    </location>
</feature>
<evidence type="ECO:0000313" key="3">
    <source>
        <dbReference type="Proteomes" id="UP001632037"/>
    </source>
</evidence>
<gene>
    <name evidence="2" type="ORF">V7S43_016121</name>
</gene>
<comment type="caution">
    <text evidence="2">The sequence shown here is derived from an EMBL/GenBank/DDBJ whole genome shotgun (WGS) entry which is preliminary data.</text>
</comment>
<keyword evidence="3" id="KW-1185">Reference proteome</keyword>